<dbReference type="PRINTS" id="PR00919">
    <property type="entry name" value="THERMOPTASE"/>
</dbReference>
<dbReference type="EMBL" id="JAUSTN010000002">
    <property type="protein sequence ID" value="MDQ0274428.1"/>
    <property type="molecule type" value="Genomic_DNA"/>
</dbReference>
<evidence type="ECO:0000256" key="9">
    <source>
        <dbReference type="ARBA" id="ARBA00023049"/>
    </source>
</evidence>
<dbReference type="PANTHER" id="PTHR34448">
    <property type="entry name" value="AMINOPEPTIDASE"/>
    <property type="match status" value="1"/>
</dbReference>
<name>A0ABU0AVF5_9FIRM</name>
<dbReference type="PANTHER" id="PTHR34448:SF3">
    <property type="entry name" value="AMINOPEPTIDASE AMPS"/>
    <property type="match status" value="1"/>
</dbReference>
<evidence type="ECO:0000313" key="10">
    <source>
        <dbReference type="EMBL" id="MDQ0274428.1"/>
    </source>
</evidence>
<accession>A0ABU0AVF5</accession>
<evidence type="ECO:0000256" key="5">
    <source>
        <dbReference type="ARBA" id="ARBA00022438"/>
    </source>
</evidence>
<dbReference type="InterPro" id="IPR000787">
    <property type="entry name" value="Peptidase_M29"/>
</dbReference>
<evidence type="ECO:0000256" key="3">
    <source>
        <dbReference type="ARBA" id="ARBA00001947"/>
    </source>
</evidence>
<organism evidence="10 11">
    <name type="scientific">Peptoniphilus koenoeneniae</name>
    <dbReference type="NCBI Taxonomy" id="507751"/>
    <lineage>
        <taxon>Bacteria</taxon>
        <taxon>Bacillati</taxon>
        <taxon>Bacillota</taxon>
        <taxon>Tissierellia</taxon>
        <taxon>Tissierellales</taxon>
        <taxon>Peptoniphilaceae</taxon>
        <taxon>Peptoniphilus</taxon>
    </lineage>
</organism>
<keyword evidence="8 10" id="KW-0378">Hydrolase</keyword>
<dbReference type="InterPro" id="IPR052170">
    <property type="entry name" value="M29_Exopeptidase"/>
</dbReference>
<dbReference type="Gene3D" id="3.40.1830.10">
    <property type="entry name" value="Thermophilic metalloprotease (M29)"/>
    <property type="match status" value="1"/>
</dbReference>
<keyword evidence="11" id="KW-1185">Reference proteome</keyword>
<evidence type="ECO:0000313" key="11">
    <source>
        <dbReference type="Proteomes" id="UP001236559"/>
    </source>
</evidence>
<dbReference type="InterPro" id="IPR035097">
    <property type="entry name" value="M29_N-terminal"/>
</dbReference>
<dbReference type="Pfam" id="PF02073">
    <property type="entry name" value="Peptidase_M29"/>
    <property type="match status" value="1"/>
</dbReference>
<keyword evidence="7" id="KW-0479">Metal-binding</keyword>
<comment type="caution">
    <text evidence="10">The sequence shown here is derived from an EMBL/GenBank/DDBJ whole genome shotgun (WGS) entry which is preliminary data.</text>
</comment>
<evidence type="ECO:0000256" key="2">
    <source>
        <dbReference type="ARBA" id="ARBA00001946"/>
    </source>
</evidence>
<dbReference type="SUPFAM" id="SSF144052">
    <property type="entry name" value="Thermophilic metalloprotease-like"/>
    <property type="match status" value="1"/>
</dbReference>
<comment type="similarity">
    <text evidence="4">Belongs to the peptidase M29 family.</text>
</comment>
<comment type="cofactor">
    <cofactor evidence="2">
        <name>Mg(2+)</name>
        <dbReference type="ChEBI" id="CHEBI:18420"/>
    </cofactor>
</comment>
<keyword evidence="6" id="KW-0645">Protease</keyword>
<comment type="cofactor">
    <cofactor evidence="3">
        <name>Zn(2+)</name>
        <dbReference type="ChEBI" id="CHEBI:29105"/>
    </cofactor>
</comment>
<keyword evidence="5 10" id="KW-0031">Aminopeptidase</keyword>
<evidence type="ECO:0000256" key="6">
    <source>
        <dbReference type="ARBA" id="ARBA00022670"/>
    </source>
</evidence>
<protein>
    <submittedName>
        <fullName evidence="10">Aminopeptidase</fullName>
        <ecNumber evidence="10">3.4.11.-</ecNumber>
    </submittedName>
</protein>
<gene>
    <name evidence="10" type="ORF">J2S72_000436</name>
</gene>
<dbReference type="RefSeq" id="WP_023055505.1">
    <property type="nucleotide sequence ID" value="NZ_JAUSTN010000002.1"/>
</dbReference>
<evidence type="ECO:0000256" key="4">
    <source>
        <dbReference type="ARBA" id="ARBA00008236"/>
    </source>
</evidence>
<dbReference type="Proteomes" id="UP001236559">
    <property type="component" value="Unassembled WGS sequence"/>
</dbReference>
<evidence type="ECO:0000256" key="7">
    <source>
        <dbReference type="ARBA" id="ARBA00022723"/>
    </source>
</evidence>
<keyword evidence="9" id="KW-0482">Metalloprotease</keyword>
<reference evidence="10 11" key="1">
    <citation type="submission" date="2023-07" db="EMBL/GenBank/DDBJ databases">
        <title>Genomic Encyclopedia of Type Strains, Phase IV (KMG-IV): sequencing the most valuable type-strain genomes for metagenomic binning, comparative biology and taxonomic classification.</title>
        <authorList>
            <person name="Goeker M."/>
        </authorList>
    </citation>
    <scope>NUCLEOTIDE SEQUENCE [LARGE SCALE GENOMIC DNA]</scope>
    <source>
        <strain evidence="10 11">DSM 22616</strain>
    </source>
</reference>
<proteinExistence type="inferred from homology"/>
<evidence type="ECO:0000256" key="8">
    <source>
        <dbReference type="ARBA" id="ARBA00022801"/>
    </source>
</evidence>
<dbReference type="GO" id="GO:0004177">
    <property type="term" value="F:aminopeptidase activity"/>
    <property type="evidence" value="ECO:0007669"/>
    <property type="project" value="UniProtKB-KW"/>
</dbReference>
<sequence length="410" mass="46965">MKFKEKIKAYAKLVMVKGLNIQKGDILEINIPVERADFAKVLCQTAYEMGAKKVFVDYRDTDLSKLDYTYQDEESLAEVPQYLIDKSELKIKEKWKRLSVTGEDPYAFENIDKNKIKIRNIAVSKAMKNYYDKMMADYISWCVIGAPVLKWGKVVFPEYENHVVIERLWDLIFKTARVLEGDPIENWNEHIKTLKNRAKYMTQSKFKELHYKSKLGTDLRVKLPENYIFEGAEEINKDGQKFVANIPTEEIFSLPHRQGVDGIVYATKPLNHNGSLVKDFWFKFKDGQVVEYGAKEGKEVLENILTADEGAKRLGEVALVPYHSPISQTGVLFYNTLYDENASCHFALGAAYPNCLKGSENMSEEELLQNGVNDSLVHVDFMVGDESTEIIGIKENGEEVEIFKNGDFVI</sequence>
<evidence type="ECO:0000256" key="1">
    <source>
        <dbReference type="ARBA" id="ARBA00001941"/>
    </source>
</evidence>
<comment type="cofactor">
    <cofactor evidence="1">
        <name>Co(2+)</name>
        <dbReference type="ChEBI" id="CHEBI:48828"/>
    </cofactor>
</comment>
<dbReference type="EC" id="3.4.11.-" evidence="10"/>